<dbReference type="InterPro" id="IPR034741">
    <property type="entry name" value="Terpene_cyclase-like_1_C"/>
</dbReference>
<dbReference type="FunFam" id="1.10.600.10:FF:000007">
    <property type="entry name" value="Isoprene synthase, chloroplastic"/>
    <property type="match status" value="1"/>
</dbReference>
<reference evidence="9" key="1">
    <citation type="journal article" date="2021" name="Plant Physiol. Biochem.">
        <title>Genome-wide identification and expression analysis of terpene synthase gene family in Aquilaria sinensis.</title>
        <authorList>
            <person name="Li R.S."/>
            <person name="Zhu J.H."/>
            <person name="Guo D."/>
            <person name="Li H.L."/>
            <person name="Wang Y."/>
            <person name="Ding X.P."/>
            <person name="Mei W.L."/>
            <person name="Chen Z.B."/>
            <person name="Dai H.F."/>
            <person name="Peng S.Q."/>
        </authorList>
    </citation>
    <scope>NUCLEOTIDE SEQUENCE</scope>
</reference>
<dbReference type="GO" id="GO:0016102">
    <property type="term" value="P:diterpenoid biosynthetic process"/>
    <property type="evidence" value="ECO:0007669"/>
    <property type="project" value="InterPro"/>
</dbReference>
<evidence type="ECO:0000256" key="4">
    <source>
        <dbReference type="ARBA" id="ARBA00022723"/>
    </source>
</evidence>
<dbReference type="GO" id="GO:0047461">
    <property type="term" value="F:(+)-delta-cadinene synthase activity"/>
    <property type="evidence" value="ECO:0007669"/>
    <property type="project" value="UniProtKB-EC"/>
</dbReference>
<evidence type="ECO:0000256" key="6">
    <source>
        <dbReference type="ARBA" id="ARBA00023239"/>
    </source>
</evidence>
<dbReference type="InterPro" id="IPR005630">
    <property type="entry name" value="Terpene_synthase_metal-bd"/>
</dbReference>
<comment type="cofactor">
    <cofactor evidence="1">
        <name>Mg(2+)</name>
        <dbReference type="ChEBI" id="CHEBI:18420"/>
    </cofactor>
</comment>
<evidence type="ECO:0000256" key="1">
    <source>
        <dbReference type="ARBA" id="ARBA00001946"/>
    </source>
</evidence>
<sequence length="555" mass="63797">MSCFQAPVSTTVPSAAFPVPVWAGGANLKSNRSCFQAPVLRTTSVVGPNRAHGKAVDLETQPRRSAEYTPDIWGDRFLGPSPNALANESETILEHEKLKQQVKKLIIASAEDPGRNLDLVDSVQRLGLSYHFGEQIEEFLQKLLANLDGFVKDNAGNLHQISLCFRLLRQQGYKVSCDMFRSFKEDEDNFKESLKEDNEGLLSLYEATHLRVHGEDILEQALTSIITQLKSFAINNSSSPLSAQINHTLKHPIRKNFSRLDTRFYISTYQEKLSHNQMLLKFGKLDFNILQKQHQEELNQITRWWKELEVERNFPFARDRIVECFFFITGIYFEPQYALGRKITTKALAMLAILDDIYDVYGTPEELDLLTEAMERWDPDFATQLPEYIKNFYLALLDLYKEIEDDMGGQGNGNEYRAKYSREHEAKWYHQNFTPSVEEYMQVALVSVATSFLVPTLFIGMGEIATRDVFEWVGSYPKIIAAASIIPRLHDDIVGHEFEQKRGHPASIIECYMKEYGVTRQEVVDELNKQITRAWKDINEEWLLPTTIPPRHFHG</sequence>
<dbReference type="InterPro" id="IPR001906">
    <property type="entry name" value="Terpene_synth_N"/>
</dbReference>
<feature type="domain" description="Terpene synthase metal-binding" evidence="8">
    <location>
        <begin position="306"/>
        <end position="537"/>
    </location>
</feature>
<dbReference type="InterPro" id="IPR050148">
    <property type="entry name" value="Terpene_synthase-like"/>
</dbReference>
<dbReference type="Pfam" id="PF03936">
    <property type="entry name" value="Terpene_synth_C"/>
    <property type="match status" value="1"/>
</dbReference>
<dbReference type="PANTHER" id="PTHR31225:SF221">
    <property type="entry name" value="(-)-GERMACRENE D SYNTHASE"/>
    <property type="match status" value="1"/>
</dbReference>
<dbReference type="GO" id="GO:0009753">
    <property type="term" value="P:response to jasmonic acid"/>
    <property type="evidence" value="ECO:0007669"/>
    <property type="project" value="UniProtKB-ARBA"/>
</dbReference>
<dbReference type="FunFam" id="1.50.10.130:FF:000001">
    <property type="entry name" value="Isoprene synthase, chloroplastic"/>
    <property type="match status" value="1"/>
</dbReference>
<evidence type="ECO:0000259" key="7">
    <source>
        <dbReference type="Pfam" id="PF01397"/>
    </source>
</evidence>
<comment type="function">
    <text evidence="2">Responsible for the cyclization of trans,trans-farnesyl diphosphate (FPP) to (+)-delta cadinene.</text>
</comment>
<dbReference type="SFLD" id="SFLDG01019">
    <property type="entry name" value="Terpene_Cyclase_Like_1_C_Termi"/>
    <property type="match status" value="1"/>
</dbReference>
<keyword evidence="5" id="KW-0460">Magnesium</keyword>
<dbReference type="GO" id="GO:0000287">
    <property type="term" value="F:magnesium ion binding"/>
    <property type="evidence" value="ECO:0007669"/>
    <property type="project" value="InterPro"/>
</dbReference>
<dbReference type="EMBL" id="MW533228">
    <property type="protein sequence ID" value="QWB49540.1"/>
    <property type="molecule type" value="mRNA"/>
</dbReference>
<protein>
    <recommendedName>
        <fullName evidence="3">(+)-delta-cadinene synthase</fullName>
        <ecNumber evidence="3">4.2.3.13</ecNumber>
    </recommendedName>
</protein>
<evidence type="ECO:0000256" key="2">
    <source>
        <dbReference type="ARBA" id="ARBA00002383"/>
    </source>
</evidence>
<dbReference type="InterPro" id="IPR044814">
    <property type="entry name" value="Terpene_cyclase_plant_C1"/>
</dbReference>
<dbReference type="Pfam" id="PF01397">
    <property type="entry name" value="Terpene_synth"/>
    <property type="match status" value="1"/>
</dbReference>
<name>A0A8E8AT19_9ROSI</name>
<evidence type="ECO:0000256" key="3">
    <source>
        <dbReference type="ARBA" id="ARBA00013103"/>
    </source>
</evidence>
<keyword evidence="6" id="KW-0456">Lyase</keyword>
<evidence type="ECO:0000256" key="5">
    <source>
        <dbReference type="ARBA" id="ARBA00022842"/>
    </source>
</evidence>
<proteinExistence type="evidence at transcript level"/>
<dbReference type="SFLD" id="SFLDS00005">
    <property type="entry name" value="Isoprenoid_Synthase_Type_I"/>
    <property type="match status" value="1"/>
</dbReference>
<organism evidence="9">
    <name type="scientific">Aquilaria sinensis</name>
    <dbReference type="NCBI Taxonomy" id="210372"/>
    <lineage>
        <taxon>Eukaryota</taxon>
        <taxon>Viridiplantae</taxon>
        <taxon>Streptophyta</taxon>
        <taxon>Embryophyta</taxon>
        <taxon>Tracheophyta</taxon>
        <taxon>Spermatophyta</taxon>
        <taxon>Magnoliopsida</taxon>
        <taxon>eudicotyledons</taxon>
        <taxon>Gunneridae</taxon>
        <taxon>Pentapetalae</taxon>
        <taxon>rosids</taxon>
        <taxon>malvids</taxon>
        <taxon>Malvales</taxon>
        <taxon>Thymelaeaceae</taxon>
        <taxon>Aquilaria</taxon>
    </lineage>
</organism>
<reference evidence="9" key="2">
    <citation type="submission" date="2021-01" db="EMBL/GenBank/DDBJ databases">
        <authorList>
            <person name="Li R."/>
            <person name="Zhu J."/>
            <person name="Mei W."/>
            <person name="Peng S."/>
        </authorList>
    </citation>
    <scope>NUCLEOTIDE SEQUENCE</scope>
</reference>
<keyword evidence="4" id="KW-0479">Metal-binding</keyword>
<dbReference type="AlphaFoldDB" id="A0A8E8AT19"/>
<feature type="domain" description="Terpene synthase N-terminal" evidence="7">
    <location>
        <begin position="72"/>
        <end position="249"/>
    </location>
</feature>
<dbReference type="PANTHER" id="PTHR31225">
    <property type="entry name" value="OS04G0344100 PROTEIN-RELATED"/>
    <property type="match status" value="1"/>
</dbReference>
<evidence type="ECO:0000259" key="8">
    <source>
        <dbReference type="Pfam" id="PF03936"/>
    </source>
</evidence>
<dbReference type="EC" id="4.2.3.13" evidence="3"/>
<evidence type="ECO:0000313" key="9">
    <source>
        <dbReference type="EMBL" id="QWB49540.1"/>
    </source>
</evidence>
<accession>A0A8E8AT19</accession>
<dbReference type="CDD" id="cd00684">
    <property type="entry name" value="Terpene_cyclase_plant_C1"/>
    <property type="match status" value="1"/>
</dbReference>